<dbReference type="SUPFAM" id="SSF52283">
    <property type="entry name" value="Formate/glycerate dehydrogenase catalytic domain-like"/>
    <property type="match status" value="1"/>
</dbReference>
<comment type="caution">
    <text evidence="9">The sequence shown here is derived from an EMBL/GenBank/DDBJ whole genome shotgun (WGS) entry which is preliminary data.</text>
</comment>
<evidence type="ECO:0000313" key="7">
    <source>
        <dbReference type="EMBL" id="KHS41052.1"/>
    </source>
</evidence>
<evidence type="ECO:0000313" key="11">
    <source>
        <dbReference type="Proteomes" id="UP000234166"/>
    </source>
</evidence>
<feature type="domain" description="D-isomer specific 2-hydroxyacid dehydrogenase NAD-binding" evidence="6">
    <location>
        <begin position="111"/>
        <end position="289"/>
    </location>
</feature>
<evidence type="ECO:0000313" key="12">
    <source>
        <dbReference type="Proteomes" id="UP000234181"/>
    </source>
</evidence>
<dbReference type="InterPro" id="IPR006140">
    <property type="entry name" value="D-isomer_DH_NAD-bd"/>
</dbReference>
<evidence type="ECO:0000256" key="1">
    <source>
        <dbReference type="ARBA" id="ARBA00005854"/>
    </source>
</evidence>
<dbReference type="PANTHER" id="PTHR42789:SF1">
    <property type="entry name" value="D-ISOMER SPECIFIC 2-HYDROXYACID DEHYDROGENASE FAMILY PROTEIN (AFU_ORTHOLOGUE AFUA_6G10090)"/>
    <property type="match status" value="1"/>
</dbReference>
<dbReference type="GO" id="GO:0051287">
    <property type="term" value="F:NAD binding"/>
    <property type="evidence" value="ECO:0007669"/>
    <property type="project" value="InterPro"/>
</dbReference>
<dbReference type="EMBL" id="OCYS01000112">
    <property type="protein sequence ID" value="SON91452.1"/>
    <property type="molecule type" value="Genomic_DNA"/>
</dbReference>
<evidence type="ECO:0000313" key="10">
    <source>
        <dbReference type="Proteomes" id="UP000031180"/>
    </source>
</evidence>
<sequence>MRIVVPDDDQGAVAQLPCLQQLQGHQVQVLGALDAELDARAASLADADALVLIRERTRVDAALLQRLPRLKLISQTGRVGAHVDVAACTALGVAVAEGVGSPVAPAELTWALILSASRRLTDYQHALRQGRWQALGDPGLGRVLHGRTLGIWSYGRIGQRVAGFGRAFGMQVLVWGGPASCAQAARDGFAIAGSREELFECSDVLSLHRRLTAQTRHDVTAQDLARMREDALLVNTSRAELIAPGALLAALDAGRPAQAALDVFEHEPVLDPRDPLLRHARVLATPHLGYVERDSYALYFGAAFDNVLAFAAGTPRNLVNPEVLATTQRVWLPAG</sequence>
<dbReference type="InterPro" id="IPR050857">
    <property type="entry name" value="D-2-hydroxyacid_DH"/>
</dbReference>
<keyword evidence="12" id="KW-1185">Reference proteome</keyword>
<accession>A0AB38E3E3</accession>
<evidence type="ECO:0000259" key="5">
    <source>
        <dbReference type="Pfam" id="PF00389"/>
    </source>
</evidence>
<evidence type="ECO:0000256" key="4">
    <source>
        <dbReference type="RuleBase" id="RU003719"/>
    </source>
</evidence>
<dbReference type="EMBL" id="OCYT01000118">
    <property type="protein sequence ID" value="SON85085.1"/>
    <property type="molecule type" value="Genomic_DNA"/>
</dbReference>
<protein>
    <submittedName>
        <fullName evidence="7 9">Phosphoglycerate dehydrogenase</fullName>
        <ecNumber evidence="9">1.1.1.95</ecNumber>
    </submittedName>
</protein>
<dbReference type="EMBL" id="JWTI02000091">
    <property type="protein sequence ID" value="KHS41052.1"/>
    <property type="molecule type" value="Genomic_DNA"/>
</dbReference>
<dbReference type="Proteomes" id="UP000234181">
    <property type="component" value="Unassembled WGS sequence"/>
</dbReference>
<evidence type="ECO:0000259" key="6">
    <source>
        <dbReference type="Pfam" id="PF02826"/>
    </source>
</evidence>
<evidence type="ECO:0000313" key="9">
    <source>
        <dbReference type="EMBL" id="SON91452.1"/>
    </source>
</evidence>
<dbReference type="GO" id="GO:0004617">
    <property type="term" value="F:phosphoglycerate dehydrogenase activity"/>
    <property type="evidence" value="ECO:0007669"/>
    <property type="project" value="UniProtKB-EC"/>
</dbReference>
<name>A0AB38E3E3_XANCH</name>
<dbReference type="InterPro" id="IPR006139">
    <property type="entry name" value="D-isomer_2_OHA_DH_cat_dom"/>
</dbReference>
<reference evidence="7" key="1">
    <citation type="journal article" date="2015" name="Front. Microbiol.">
        <title>Genome sequencing reveals a new lineage associated with lablab bean and genetic exchange between pv. and subsp.</title>
        <authorList>
            <person name="Aritua V."/>
            <person name="Harrison J."/>
            <person name="Sapp M."/>
            <person name="Buruchara R."/>
            <person name="Smith J."/>
            <person name="Studholme D.J."/>
        </authorList>
    </citation>
    <scope>NUCLEOTIDE SEQUENCE</scope>
    <source>
        <strain evidence="7">NCPPB 1138</strain>
    </source>
</reference>
<dbReference type="CDD" id="cd12169">
    <property type="entry name" value="PGDH_like_1"/>
    <property type="match status" value="1"/>
</dbReference>
<dbReference type="Gene3D" id="3.40.50.720">
    <property type="entry name" value="NAD(P)-binding Rossmann-like Domain"/>
    <property type="match status" value="2"/>
</dbReference>
<dbReference type="KEGG" id="xph:XppCFBP6546_11710"/>
<evidence type="ECO:0000256" key="2">
    <source>
        <dbReference type="ARBA" id="ARBA00023002"/>
    </source>
</evidence>
<dbReference type="RefSeq" id="WP_039570007.1">
    <property type="nucleotide sequence ID" value="NZ_CP012048.1"/>
</dbReference>
<reference evidence="11 12" key="4">
    <citation type="submission" date="2017-10" db="EMBL/GenBank/DDBJ databases">
        <authorList>
            <person name="Regsiter A."/>
            <person name="William W."/>
        </authorList>
    </citation>
    <scope>NUCLEOTIDE SEQUENCE [LARGE SCALE GENOMIC DNA]</scope>
    <source>
        <strain evidence="8 12">CFBP6984</strain>
        <strain evidence="9 11">CFBP7430</strain>
    </source>
</reference>
<dbReference type="AlphaFoldDB" id="A0AB38E3E3"/>
<organism evidence="9 11">
    <name type="scientific">Xanthomonas campestris pv. phaseoli</name>
    <dbReference type="NCBI Taxonomy" id="317013"/>
    <lineage>
        <taxon>Bacteria</taxon>
        <taxon>Pseudomonadati</taxon>
        <taxon>Pseudomonadota</taxon>
        <taxon>Gammaproteobacteria</taxon>
        <taxon>Lysobacterales</taxon>
        <taxon>Lysobacteraceae</taxon>
        <taxon>Xanthomonas</taxon>
    </lineage>
</organism>
<dbReference type="InterPro" id="IPR036291">
    <property type="entry name" value="NAD(P)-bd_dom_sf"/>
</dbReference>
<evidence type="ECO:0000256" key="3">
    <source>
        <dbReference type="ARBA" id="ARBA00023027"/>
    </source>
</evidence>
<dbReference type="Pfam" id="PF02826">
    <property type="entry name" value="2-Hacid_dh_C"/>
    <property type="match status" value="1"/>
</dbReference>
<evidence type="ECO:0000313" key="8">
    <source>
        <dbReference type="EMBL" id="SON85085.1"/>
    </source>
</evidence>
<dbReference type="SUPFAM" id="SSF51735">
    <property type="entry name" value="NAD(P)-binding Rossmann-fold domains"/>
    <property type="match status" value="1"/>
</dbReference>
<comment type="similarity">
    <text evidence="1 4">Belongs to the D-isomer specific 2-hydroxyacid dehydrogenase family.</text>
</comment>
<reference evidence="10" key="2">
    <citation type="submission" date="2015-04" db="EMBL/GenBank/DDBJ databases">
        <title>Genome sequencing of pathogens of bean.</title>
        <authorList>
            <person name="Harrison J.W."/>
            <person name="Aritua V."/>
            <person name="Sapp M."/>
            <person name="Smith J."/>
            <person name="Studholme D.J."/>
        </authorList>
    </citation>
    <scope>NUCLEOTIDE SEQUENCE [LARGE SCALE GENOMIC DNA]</scope>
    <source>
        <strain evidence="10">NCPPB 1138</strain>
    </source>
</reference>
<gene>
    <name evidence="7" type="ORF">RN20_00130</name>
    <name evidence="8" type="ORF">XAP6984_600044</name>
    <name evidence="9" type="ORF">XAP7430_560044</name>
</gene>
<dbReference type="Proteomes" id="UP000031180">
    <property type="component" value="Unassembled WGS sequence"/>
</dbReference>
<keyword evidence="3" id="KW-0520">NAD</keyword>
<reference evidence="7" key="3">
    <citation type="submission" date="2015-04" db="EMBL/GenBank/DDBJ databases">
        <authorList>
            <person name="Harrison J.W."/>
            <person name="Aritua V."/>
            <person name="Sapp M."/>
            <person name="Smith J."/>
            <person name="Studholme D.J."/>
        </authorList>
    </citation>
    <scope>NUCLEOTIDE SEQUENCE</scope>
    <source>
        <strain evidence="7">NCPPB 1138</strain>
    </source>
</reference>
<dbReference type="Pfam" id="PF00389">
    <property type="entry name" value="2-Hacid_dh"/>
    <property type="match status" value="1"/>
</dbReference>
<feature type="domain" description="D-isomer specific 2-hydroxyacid dehydrogenase catalytic" evidence="5">
    <location>
        <begin position="19"/>
        <end position="320"/>
    </location>
</feature>
<proteinExistence type="inferred from homology"/>
<keyword evidence="2 4" id="KW-0560">Oxidoreductase</keyword>
<dbReference type="EC" id="1.1.1.95" evidence="9"/>
<dbReference type="PANTHER" id="PTHR42789">
    <property type="entry name" value="D-ISOMER SPECIFIC 2-HYDROXYACID DEHYDROGENASE FAMILY PROTEIN (AFU_ORTHOLOGUE AFUA_6G10090)"/>
    <property type="match status" value="1"/>
</dbReference>
<dbReference type="Proteomes" id="UP000234166">
    <property type="component" value="Unassembled WGS sequence"/>
</dbReference>